<dbReference type="Gene3D" id="3.60.10.10">
    <property type="entry name" value="Endonuclease/exonuclease/phosphatase"/>
    <property type="match status" value="1"/>
</dbReference>
<evidence type="ECO:0000313" key="3">
    <source>
        <dbReference type="Proteomes" id="UP001589698"/>
    </source>
</evidence>
<evidence type="ECO:0008006" key="4">
    <source>
        <dbReference type="Google" id="ProtNLM"/>
    </source>
</evidence>
<organism evidence="2 3">
    <name type="scientific">Nocardioides zeicaulis</name>
    <dbReference type="NCBI Taxonomy" id="1776857"/>
    <lineage>
        <taxon>Bacteria</taxon>
        <taxon>Bacillati</taxon>
        <taxon>Actinomycetota</taxon>
        <taxon>Actinomycetes</taxon>
        <taxon>Propionibacteriales</taxon>
        <taxon>Nocardioidaceae</taxon>
        <taxon>Nocardioides</taxon>
    </lineage>
</organism>
<name>A0ABV6E5Q5_9ACTN</name>
<protein>
    <recommendedName>
        <fullName evidence="4">Endonuclease/exonuclease/phosphatase domain-containing protein</fullName>
    </recommendedName>
</protein>
<evidence type="ECO:0000313" key="2">
    <source>
        <dbReference type="EMBL" id="MFC0224308.1"/>
    </source>
</evidence>
<accession>A0ABV6E5Q5</accession>
<sequence length="392" mass="41410">MSSHRAAPRRGKPTSRAASWRLLVPASVATGVMVASLFLLPGSGDDVARVSGTTSLSAADVAATHTPQASRAQVRRKVAGLEDVGTRRALPLDNAAARKGHAVVEQREAQARAAARRAKRQAALERKREKREAQRLRREARVAAMSKSSSFRVGALNILGSQHTAGPGGYGPGTERAAISSGIIMSRGVDVVTLSEVQDDQLGVLNARLAGYSIWPQQSLGNNGQRLQIAWRSSRFEMVDGGSVTFTFASQAIPMPYVLLRDLQTGAEFWVISIHTSAGGLEGERDAGTAVAISLMQRLEAETGKPVIIGGDVNEHEEFFYKVCQATGFLAANGGGAGCTLPPPPLRVDWIMGGGGGGVAFSGYMQDGSTLARASDHYFIHADVNVVDPGDN</sequence>
<dbReference type="SUPFAM" id="SSF56219">
    <property type="entry name" value="DNase I-like"/>
    <property type="match status" value="1"/>
</dbReference>
<keyword evidence="3" id="KW-1185">Reference proteome</keyword>
<evidence type="ECO:0000256" key="1">
    <source>
        <dbReference type="SAM" id="Coils"/>
    </source>
</evidence>
<feature type="coiled-coil region" evidence="1">
    <location>
        <begin position="112"/>
        <end position="139"/>
    </location>
</feature>
<dbReference type="RefSeq" id="WP_378520083.1">
    <property type="nucleotide sequence ID" value="NZ_CBCSDI010000037.1"/>
</dbReference>
<dbReference type="Proteomes" id="UP001589698">
    <property type="component" value="Unassembled WGS sequence"/>
</dbReference>
<keyword evidence="1" id="KW-0175">Coiled coil</keyword>
<dbReference type="InterPro" id="IPR036691">
    <property type="entry name" value="Endo/exonu/phosph_ase_sf"/>
</dbReference>
<reference evidence="2 3" key="1">
    <citation type="submission" date="2024-09" db="EMBL/GenBank/DDBJ databases">
        <authorList>
            <person name="Sun Q."/>
            <person name="Mori K."/>
        </authorList>
    </citation>
    <scope>NUCLEOTIDE SEQUENCE [LARGE SCALE GENOMIC DNA]</scope>
    <source>
        <strain evidence="2 3">CCM 8654</strain>
    </source>
</reference>
<comment type="caution">
    <text evidence="2">The sequence shown here is derived from an EMBL/GenBank/DDBJ whole genome shotgun (WGS) entry which is preliminary data.</text>
</comment>
<gene>
    <name evidence="2" type="ORF">ACFFJG_17620</name>
</gene>
<dbReference type="EMBL" id="JBHLXH010000002">
    <property type="protein sequence ID" value="MFC0224308.1"/>
    <property type="molecule type" value="Genomic_DNA"/>
</dbReference>
<proteinExistence type="predicted"/>